<evidence type="ECO:0000259" key="10">
    <source>
        <dbReference type="Pfam" id="PF07730"/>
    </source>
</evidence>
<evidence type="ECO:0000256" key="4">
    <source>
        <dbReference type="ARBA" id="ARBA00022679"/>
    </source>
</evidence>
<accession>A0A7J5THS3</accession>
<dbReference type="Pfam" id="PF07730">
    <property type="entry name" value="HisKA_3"/>
    <property type="match status" value="1"/>
</dbReference>
<name>A0A7J5THS3_9BIFI</name>
<evidence type="ECO:0000313" key="12">
    <source>
        <dbReference type="Proteomes" id="UP000429211"/>
    </source>
</evidence>
<organism evidence="11 12">
    <name type="scientific">Bifidobacterium dentium</name>
    <dbReference type="NCBI Taxonomy" id="1689"/>
    <lineage>
        <taxon>Bacteria</taxon>
        <taxon>Bacillati</taxon>
        <taxon>Actinomycetota</taxon>
        <taxon>Actinomycetes</taxon>
        <taxon>Bifidobacteriales</taxon>
        <taxon>Bifidobacteriaceae</taxon>
        <taxon>Bifidobacterium</taxon>
    </lineage>
</organism>
<dbReference type="AlphaFoldDB" id="A0A7J5THS3"/>
<dbReference type="GO" id="GO:0005524">
    <property type="term" value="F:ATP binding"/>
    <property type="evidence" value="ECO:0007669"/>
    <property type="project" value="UniProtKB-KW"/>
</dbReference>
<dbReference type="InterPro" id="IPR050482">
    <property type="entry name" value="Sensor_HK_TwoCompSys"/>
</dbReference>
<reference evidence="11 12" key="1">
    <citation type="journal article" date="2019" name="Nat. Med.">
        <title>A library of human gut bacterial isolates paired with longitudinal multiomics data enables mechanistic microbiome research.</title>
        <authorList>
            <person name="Poyet M."/>
            <person name="Groussin M."/>
            <person name="Gibbons S.M."/>
            <person name="Avila-Pacheco J."/>
            <person name="Jiang X."/>
            <person name="Kearney S.M."/>
            <person name="Perrotta A.R."/>
            <person name="Berdy B."/>
            <person name="Zhao S."/>
            <person name="Lieberman T.D."/>
            <person name="Swanson P.K."/>
            <person name="Smith M."/>
            <person name="Roesemann S."/>
            <person name="Alexander J.E."/>
            <person name="Rich S.A."/>
            <person name="Livny J."/>
            <person name="Vlamakis H."/>
            <person name="Clish C."/>
            <person name="Bullock K."/>
            <person name="Deik A."/>
            <person name="Scott J."/>
            <person name="Pierce K.A."/>
            <person name="Xavier R.J."/>
            <person name="Alm E.J."/>
        </authorList>
    </citation>
    <scope>NUCLEOTIDE SEQUENCE [LARGE SCALE GENOMIC DNA]</scope>
    <source>
        <strain evidence="11 12">BIOML-A2</strain>
    </source>
</reference>
<dbReference type="GO" id="GO:0000155">
    <property type="term" value="F:phosphorelay sensor kinase activity"/>
    <property type="evidence" value="ECO:0007669"/>
    <property type="project" value="InterPro"/>
</dbReference>
<protein>
    <recommendedName>
        <fullName evidence="2">histidine kinase</fullName>
        <ecNumber evidence="2">2.7.13.3</ecNumber>
    </recommendedName>
</protein>
<keyword evidence="6 11" id="KW-0418">Kinase</keyword>
<keyword evidence="7" id="KW-0067">ATP-binding</keyword>
<dbReference type="EC" id="2.7.13.3" evidence="2"/>
<dbReference type="PANTHER" id="PTHR24421:SF10">
    <property type="entry name" value="NITRATE_NITRITE SENSOR PROTEIN NARQ"/>
    <property type="match status" value="1"/>
</dbReference>
<keyword evidence="5" id="KW-0547">Nucleotide-binding</keyword>
<dbReference type="GO" id="GO:0046983">
    <property type="term" value="F:protein dimerization activity"/>
    <property type="evidence" value="ECO:0007669"/>
    <property type="project" value="InterPro"/>
</dbReference>
<evidence type="ECO:0000256" key="8">
    <source>
        <dbReference type="ARBA" id="ARBA00023012"/>
    </source>
</evidence>
<dbReference type="EMBL" id="WDPD01000005">
    <property type="protein sequence ID" value="KAB7460751.1"/>
    <property type="molecule type" value="Genomic_DNA"/>
</dbReference>
<evidence type="ECO:0000256" key="5">
    <source>
        <dbReference type="ARBA" id="ARBA00022741"/>
    </source>
</evidence>
<evidence type="ECO:0000256" key="3">
    <source>
        <dbReference type="ARBA" id="ARBA00022553"/>
    </source>
</evidence>
<sequence>MRRLTFQGLLMIMGVLLGIAVIGDASLQLIYAMVLAICCAAVGEYTRFGIVTSAVVCAFSLNAVWCPEMCWLLPVIAVDAAAVRGCGPLRQGEAWSDMGKCAALCARWVWTIPLAGLAVRRNIANLPWDWAWIAVLSMLTMLGFGVGLQLMRLDDLLLQTKRLQDTRRNQIRQLRNRLSESEEDRAASVRSAILSERTRIAREIHDNVGHLLTRAIMQSEASQVVAQISGRDADARGFEDIHATVNEAMTMVRRSVHDLKEEGADFTAQIDAASQAVGLEVMLDNAIDDAPSPIARCFATTIREALNNTVRHSDAETVHITLRDMPALWQLVVQDDGHAMPAKPRDDGGIGLADIEERARALGGSAVCGPYHGGWRVFVSIPKSKEASS</sequence>
<dbReference type="RefSeq" id="WP_034521325.1">
    <property type="nucleotide sequence ID" value="NZ_CACRSP010000003.1"/>
</dbReference>
<dbReference type="InterPro" id="IPR036890">
    <property type="entry name" value="HATPase_C_sf"/>
</dbReference>
<dbReference type="PANTHER" id="PTHR24421">
    <property type="entry name" value="NITRATE/NITRITE SENSOR PROTEIN NARX-RELATED"/>
    <property type="match status" value="1"/>
</dbReference>
<keyword evidence="8" id="KW-0902">Two-component regulatory system</keyword>
<dbReference type="Gene3D" id="3.30.565.10">
    <property type="entry name" value="Histidine kinase-like ATPase, C-terminal domain"/>
    <property type="match status" value="1"/>
</dbReference>
<evidence type="ECO:0000256" key="1">
    <source>
        <dbReference type="ARBA" id="ARBA00000085"/>
    </source>
</evidence>
<keyword evidence="9" id="KW-0472">Membrane</keyword>
<feature type="transmembrane region" description="Helical" evidence="9">
    <location>
        <begin position="131"/>
        <end position="151"/>
    </location>
</feature>
<dbReference type="Gene3D" id="1.20.5.1930">
    <property type="match status" value="1"/>
</dbReference>
<dbReference type="InterPro" id="IPR011712">
    <property type="entry name" value="Sig_transdc_His_kin_sub3_dim/P"/>
</dbReference>
<evidence type="ECO:0000256" key="6">
    <source>
        <dbReference type="ARBA" id="ARBA00022777"/>
    </source>
</evidence>
<feature type="domain" description="Signal transduction histidine kinase subgroup 3 dimerisation and phosphoacceptor" evidence="10">
    <location>
        <begin position="196"/>
        <end position="262"/>
    </location>
</feature>
<feature type="transmembrane region" description="Helical" evidence="9">
    <location>
        <begin position="12"/>
        <end position="38"/>
    </location>
</feature>
<dbReference type="GO" id="GO:0016020">
    <property type="term" value="C:membrane"/>
    <property type="evidence" value="ECO:0007669"/>
    <property type="project" value="InterPro"/>
</dbReference>
<dbReference type="SUPFAM" id="SSF55874">
    <property type="entry name" value="ATPase domain of HSP90 chaperone/DNA topoisomerase II/histidine kinase"/>
    <property type="match status" value="1"/>
</dbReference>
<evidence type="ECO:0000256" key="7">
    <source>
        <dbReference type="ARBA" id="ARBA00022840"/>
    </source>
</evidence>
<keyword evidence="9" id="KW-0812">Transmembrane</keyword>
<dbReference type="CDD" id="cd16917">
    <property type="entry name" value="HATPase_UhpB-NarQ-NarX-like"/>
    <property type="match status" value="1"/>
</dbReference>
<gene>
    <name evidence="11" type="ORF">GBB04_06775</name>
</gene>
<keyword evidence="3" id="KW-0597">Phosphoprotein</keyword>
<evidence type="ECO:0000256" key="2">
    <source>
        <dbReference type="ARBA" id="ARBA00012438"/>
    </source>
</evidence>
<keyword evidence="4" id="KW-0808">Transferase</keyword>
<dbReference type="Proteomes" id="UP000429211">
    <property type="component" value="Unassembled WGS sequence"/>
</dbReference>
<keyword evidence="9" id="KW-1133">Transmembrane helix</keyword>
<comment type="catalytic activity">
    <reaction evidence="1">
        <text>ATP + protein L-histidine = ADP + protein N-phospho-L-histidine.</text>
        <dbReference type="EC" id="2.7.13.3"/>
    </reaction>
</comment>
<comment type="caution">
    <text evidence="11">The sequence shown here is derived from an EMBL/GenBank/DDBJ whole genome shotgun (WGS) entry which is preliminary data.</text>
</comment>
<evidence type="ECO:0000256" key="9">
    <source>
        <dbReference type="SAM" id="Phobius"/>
    </source>
</evidence>
<evidence type="ECO:0000313" key="11">
    <source>
        <dbReference type="EMBL" id="KAB7460751.1"/>
    </source>
</evidence>
<proteinExistence type="predicted"/>